<gene>
    <name evidence="2" type="ORF">C8N42_11530</name>
</gene>
<feature type="transmembrane region" description="Helical" evidence="1">
    <location>
        <begin position="110"/>
        <end position="129"/>
    </location>
</feature>
<organism evidence="2 3">
    <name type="scientific">Celeribacter persicus</name>
    <dbReference type="NCBI Taxonomy" id="1651082"/>
    <lineage>
        <taxon>Bacteria</taxon>
        <taxon>Pseudomonadati</taxon>
        <taxon>Pseudomonadota</taxon>
        <taxon>Alphaproteobacteria</taxon>
        <taxon>Rhodobacterales</taxon>
        <taxon>Roseobacteraceae</taxon>
        <taxon>Celeribacter</taxon>
    </lineage>
</organism>
<keyword evidence="3" id="KW-1185">Reference proteome</keyword>
<evidence type="ECO:0000313" key="3">
    <source>
        <dbReference type="Proteomes" id="UP000244077"/>
    </source>
</evidence>
<feature type="transmembrane region" description="Helical" evidence="1">
    <location>
        <begin position="41"/>
        <end position="64"/>
    </location>
</feature>
<protein>
    <submittedName>
        <fullName evidence="2">Uncharacterized protein</fullName>
    </submittedName>
</protein>
<reference evidence="2 3" key="1">
    <citation type="submission" date="2018-04" db="EMBL/GenBank/DDBJ databases">
        <title>Genomic Encyclopedia of Archaeal and Bacterial Type Strains, Phase II (KMG-II): from individual species to whole genera.</title>
        <authorList>
            <person name="Goeker M."/>
        </authorList>
    </citation>
    <scope>NUCLEOTIDE SEQUENCE [LARGE SCALE GENOMIC DNA]</scope>
    <source>
        <strain evidence="2 3">DSM 100434</strain>
    </source>
</reference>
<dbReference type="EMBL" id="QAOH01000015">
    <property type="protein sequence ID" value="PTQ68318.1"/>
    <property type="molecule type" value="Genomic_DNA"/>
</dbReference>
<keyword evidence="1" id="KW-0812">Transmembrane</keyword>
<accession>A0A2T5H9Q2</accession>
<feature type="transmembrane region" description="Helical" evidence="1">
    <location>
        <begin position="71"/>
        <end position="90"/>
    </location>
</feature>
<evidence type="ECO:0000256" key="1">
    <source>
        <dbReference type="SAM" id="Phobius"/>
    </source>
</evidence>
<dbReference type="OrthoDB" id="7874129at2"/>
<dbReference type="RefSeq" id="WP_107817586.1">
    <property type="nucleotide sequence ID" value="NZ_QAOH01000015.1"/>
</dbReference>
<comment type="caution">
    <text evidence="2">The sequence shown here is derived from an EMBL/GenBank/DDBJ whole genome shotgun (WGS) entry which is preliminary data.</text>
</comment>
<sequence length="138" mass="14949">MSKPQRLILHLSAFVLCLLFSAALATWRGALWPFDPKATALMTVSGLASVFSGWGPVWIIPLVLSVAVNRMVWRLALWIITVVAMIGMHGTLGPAQGFAPLTRLTVPSAVLLYAVPTAMCLLLGSLIRLTMSRSTEFN</sequence>
<name>A0A2T5H9Q2_9RHOB</name>
<keyword evidence="1" id="KW-0472">Membrane</keyword>
<evidence type="ECO:0000313" key="2">
    <source>
        <dbReference type="EMBL" id="PTQ68318.1"/>
    </source>
</evidence>
<proteinExistence type="predicted"/>
<keyword evidence="1" id="KW-1133">Transmembrane helix</keyword>
<dbReference type="Proteomes" id="UP000244077">
    <property type="component" value="Unassembled WGS sequence"/>
</dbReference>
<dbReference type="AlphaFoldDB" id="A0A2T5H9Q2"/>